<name>A0A4C1TZK9_EUMVA</name>
<keyword evidence="1" id="KW-0732">Signal</keyword>
<sequence length="150" mass="17082">MLSVAVFVTAFVMTFVSTLNPALGQRKGSLRLSPKLGVASELVNTIQAGNTEGGWRMFWKWAEYAGTHFRLYSPTEWLSERIIRATKNDIVNGIKNIIQEIIPGEEKIYMSIDILGLTCRRMYLRVQRNHMNGNMEAVAGRYVQITNQDR</sequence>
<gene>
    <name evidence="2" type="ORF">EVAR_15768_1</name>
</gene>
<evidence type="ECO:0000313" key="3">
    <source>
        <dbReference type="Proteomes" id="UP000299102"/>
    </source>
</evidence>
<organism evidence="2 3">
    <name type="scientific">Eumeta variegata</name>
    <name type="common">Bagworm moth</name>
    <name type="synonym">Eumeta japonica</name>
    <dbReference type="NCBI Taxonomy" id="151549"/>
    <lineage>
        <taxon>Eukaryota</taxon>
        <taxon>Metazoa</taxon>
        <taxon>Ecdysozoa</taxon>
        <taxon>Arthropoda</taxon>
        <taxon>Hexapoda</taxon>
        <taxon>Insecta</taxon>
        <taxon>Pterygota</taxon>
        <taxon>Neoptera</taxon>
        <taxon>Endopterygota</taxon>
        <taxon>Lepidoptera</taxon>
        <taxon>Glossata</taxon>
        <taxon>Ditrysia</taxon>
        <taxon>Tineoidea</taxon>
        <taxon>Psychidae</taxon>
        <taxon>Oiketicinae</taxon>
        <taxon>Eumeta</taxon>
    </lineage>
</organism>
<evidence type="ECO:0000256" key="1">
    <source>
        <dbReference type="SAM" id="SignalP"/>
    </source>
</evidence>
<evidence type="ECO:0000313" key="2">
    <source>
        <dbReference type="EMBL" id="GBP19420.1"/>
    </source>
</evidence>
<accession>A0A4C1TZK9</accession>
<dbReference type="AlphaFoldDB" id="A0A4C1TZK9"/>
<dbReference type="Proteomes" id="UP000299102">
    <property type="component" value="Unassembled WGS sequence"/>
</dbReference>
<protein>
    <submittedName>
        <fullName evidence="2">Uncharacterized protein</fullName>
    </submittedName>
</protein>
<reference evidence="2 3" key="1">
    <citation type="journal article" date="2019" name="Commun. Biol.">
        <title>The bagworm genome reveals a unique fibroin gene that provides high tensile strength.</title>
        <authorList>
            <person name="Kono N."/>
            <person name="Nakamura H."/>
            <person name="Ohtoshi R."/>
            <person name="Tomita M."/>
            <person name="Numata K."/>
            <person name="Arakawa K."/>
        </authorList>
    </citation>
    <scope>NUCLEOTIDE SEQUENCE [LARGE SCALE GENOMIC DNA]</scope>
</reference>
<feature type="chain" id="PRO_5020036064" evidence="1">
    <location>
        <begin position="25"/>
        <end position="150"/>
    </location>
</feature>
<keyword evidence="3" id="KW-1185">Reference proteome</keyword>
<dbReference type="EMBL" id="BGZK01000108">
    <property type="protein sequence ID" value="GBP19420.1"/>
    <property type="molecule type" value="Genomic_DNA"/>
</dbReference>
<proteinExistence type="predicted"/>
<feature type="signal peptide" evidence="1">
    <location>
        <begin position="1"/>
        <end position="24"/>
    </location>
</feature>
<comment type="caution">
    <text evidence="2">The sequence shown here is derived from an EMBL/GenBank/DDBJ whole genome shotgun (WGS) entry which is preliminary data.</text>
</comment>